<proteinExistence type="predicted"/>
<dbReference type="Proteomes" id="UP001254257">
    <property type="component" value="Unassembled WGS sequence"/>
</dbReference>
<reference evidence="1 2" key="1">
    <citation type="submission" date="2023-09" db="EMBL/GenBank/DDBJ databases">
        <title>Whole genome shotgun sequencing (WGS) of Bosea sp. ZW T0_25, isolated from stored onions (Allium cepa).</title>
        <authorList>
            <person name="Stoll D.A."/>
            <person name="Huch M."/>
        </authorList>
    </citation>
    <scope>NUCLEOTIDE SEQUENCE [LARGE SCALE GENOMIC DNA]</scope>
    <source>
        <strain evidence="1 2">ZW T0_25</strain>
    </source>
</reference>
<evidence type="ECO:0000313" key="1">
    <source>
        <dbReference type="EMBL" id="MDU0341354.1"/>
    </source>
</evidence>
<keyword evidence="2" id="KW-1185">Reference proteome</keyword>
<accession>A0ABU3S983</accession>
<dbReference type="RefSeq" id="WP_316019182.1">
    <property type="nucleotide sequence ID" value="NZ_JAWDID010000023.1"/>
</dbReference>
<protein>
    <submittedName>
        <fullName evidence="1">Uncharacterized protein</fullName>
    </submittedName>
</protein>
<gene>
    <name evidence="1" type="ORF">RKE40_15765</name>
</gene>
<evidence type="ECO:0000313" key="2">
    <source>
        <dbReference type="Proteomes" id="UP001254257"/>
    </source>
</evidence>
<dbReference type="EMBL" id="JAWDID010000023">
    <property type="protein sequence ID" value="MDU0341354.1"/>
    <property type="molecule type" value="Genomic_DNA"/>
</dbReference>
<comment type="caution">
    <text evidence="1">The sequence shown here is derived from an EMBL/GenBank/DDBJ whole genome shotgun (WGS) entry which is preliminary data.</text>
</comment>
<organism evidence="1 2">
    <name type="scientific">Bosea rubneri</name>
    <dbReference type="NCBI Taxonomy" id="3075434"/>
    <lineage>
        <taxon>Bacteria</taxon>
        <taxon>Pseudomonadati</taxon>
        <taxon>Pseudomonadota</taxon>
        <taxon>Alphaproteobacteria</taxon>
        <taxon>Hyphomicrobiales</taxon>
        <taxon>Boseaceae</taxon>
        <taxon>Bosea</taxon>
    </lineage>
</organism>
<name>A0ABU3S983_9HYPH</name>
<sequence>MAERGEGGGPRRPIGAGTSKAGNLQQLARHSLQFRPSDVRLVLERVHSHLVKPRMSAEELLDVVRGLGFDSVEAFGTRIGLEQRTAESWSRYGLSRDAAQILLALLGYRQRLVEAMDDFEKETQIPLDGFFENHKLP</sequence>